<organism evidence="2 3">
    <name type="scientific">Paramuricea clavata</name>
    <name type="common">Red gorgonian</name>
    <name type="synonym">Violescent sea-whip</name>
    <dbReference type="NCBI Taxonomy" id="317549"/>
    <lineage>
        <taxon>Eukaryota</taxon>
        <taxon>Metazoa</taxon>
        <taxon>Cnidaria</taxon>
        <taxon>Anthozoa</taxon>
        <taxon>Octocorallia</taxon>
        <taxon>Malacalcyonacea</taxon>
        <taxon>Plexauridae</taxon>
        <taxon>Paramuricea</taxon>
    </lineage>
</organism>
<evidence type="ECO:0000313" key="3">
    <source>
        <dbReference type="Proteomes" id="UP001152795"/>
    </source>
</evidence>
<feature type="compositionally biased region" description="Acidic residues" evidence="1">
    <location>
        <begin position="43"/>
        <end position="57"/>
    </location>
</feature>
<dbReference type="PANTHER" id="PTHR20988:SF2">
    <property type="entry name" value="TRANSMEMBRANE PROTEIN 183A-RELATED"/>
    <property type="match status" value="1"/>
</dbReference>
<keyword evidence="3" id="KW-1185">Reference proteome</keyword>
<sequence>MTSSAGSLALLRQPEKLEKVDKMAEVVTGSDDESSWYDRSDIGEPDDESSECEENDGDITSLKTDIVLSNTEKLQNTSLVCEVQPGNCYPLDLWCILANYIKPEQIQTFTCICRGSYVAVSSVSFWARLYQRFISDSVNLPARLKSDWIESRDGFKCRVVRALFIAYKNLHNRLAQHTVETTRDTHVTSQLVGLRCCNAWYELKTSSKPDGKMFVFYFKFKRNGTCDKACLYEDDDRFHYLNANSERDFIVLQITVSNFIRMQSVSGERLTDISVNLSRNLRFHCIKMTFHAFRHDGRYRKCDGKVIVVDPVSEFRLLRWWYPLYPHCDE</sequence>
<dbReference type="InterPro" id="IPR026509">
    <property type="entry name" value="TMEM183"/>
</dbReference>
<accession>A0A6S7HNN9</accession>
<dbReference type="PANTHER" id="PTHR20988">
    <property type="entry name" value="TRANSMEMBRANE PROTEIN 183A-RELATED"/>
    <property type="match status" value="1"/>
</dbReference>
<dbReference type="Proteomes" id="UP001152795">
    <property type="component" value="Unassembled WGS sequence"/>
</dbReference>
<dbReference type="GO" id="GO:0019005">
    <property type="term" value="C:SCF ubiquitin ligase complex"/>
    <property type="evidence" value="ECO:0007669"/>
    <property type="project" value="TreeGrafter"/>
</dbReference>
<gene>
    <name evidence="2" type="ORF">PACLA_8A006365</name>
</gene>
<dbReference type="EMBL" id="CACRXK020005655">
    <property type="protein sequence ID" value="CAB4006954.1"/>
    <property type="molecule type" value="Genomic_DNA"/>
</dbReference>
<dbReference type="GO" id="GO:0031647">
    <property type="term" value="P:regulation of protein stability"/>
    <property type="evidence" value="ECO:0007669"/>
    <property type="project" value="TreeGrafter"/>
</dbReference>
<protein>
    <submittedName>
        <fullName evidence="2">Uncharacterized protein</fullName>
    </submittedName>
</protein>
<comment type="caution">
    <text evidence="2">The sequence shown here is derived from an EMBL/GenBank/DDBJ whole genome shotgun (WGS) entry which is preliminary data.</text>
</comment>
<name>A0A6S7HNN9_PARCT</name>
<evidence type="ECO:0000313" key="2">
    <source>
        <dbReference type="EMBL" id="CAB4006954.1"/>
    </source>
</evidence>
<dbReference type="OrthoDB" id="5955317at2759"/>
<feature type="region of interest" description="Disordered" evidence="1">
    <location>
        <begin position="25"/>
        <end position="57"/>
    </location>
</feature>
<dbReference type="AlphaFoldDB" id="A0A6S7HNN9"/>
<evidence type="ECO:0000256" key="1">
    <source>
        <dbReference type="SAM" id="MobiDB-lite"/>
    </source>
</evidence>
<reference evidence="2" key="1">
    <citation type="submission" date="2020-04" db="EMBL/GenBank/DDBJ databases">
        <authorList>
            <person name="Alioto T."/>
            <person name="Alioto T."/>
            <person name="Gomez Garrido J."/>
        </authorList>
    </citation>
    <scope>NUCLEOTIDE SEQUENCE</scope>
    <source>
        <strain evidence="2">A484AB</strain>
    </source>
</reference>
<proteinExistence type="predicted"/>